<feature type="transmembrane region" description="Helical" evidence="6">
    <location>
        <begin position="41"/>
        <end position="60"/>
    </location>
</feature>
<accession>A0ABX5XIS4</accession>
<dbReference type="EMBL" id="CP036432">
    <property type="protein sequence ID" value="QDV81306.1"/>
    <property type="molecule type" value="Genomic_DNA"/>
</dbReference>
<evidence type="ECO:0000313" key="8">
    <source>
        <dbReference type="EMBL" id="QDV81306.1"/>
    </source>
</evidence>
<keyword evidence="9" id="KW-1185">Reference proteome</keyword>
<evidence type="ECO:0000256" key="6">
    <source>
        <dbReference type="SAM" id="Phobius"/>
    </source>
</evidence>
<dbReference type="InterPro" id="IPR051791">
    <property type="entry name" value="Pra-immunoreactive"/>
</dbReference>
<dbReference type="PANTHER" id="PTHR36115">
    <property type="entry name" value="PROLINE-RICH ANTIGEN HOMOLOG-RELATED"/>
    <property type="match status" value="1"/>
</dbReference>
<protein>
    <submittedName>
        <fullName evidence="8">RDD family protein</fullName>
    </submittedName>
</protein>
<gene>
    <name evidence="8" type="ORF">TBK1r_02210</name>
</gene>
<reference evidence="8 9" key="1">
    <citation type="submission" date="2019-02" db="EMBL/GenBank/DDBJ databases">
        <title>Deep-cultivation of Planctomycetes and their phenomic and genomic characterization uncovers novel biology.</title>
        <authorList>
            <person name="Wiegand S."/>
            <person name="Jogler M."/>
            <person name="Boedeker C."/>
            <person name="Pinto D."/>
            <person name="Vollmers J."/>
            <person name="Rivas-Marin E."/>
            <person name="Kohn T."/>
            <person name="Peeters S.H."/>
            <person name="Heuer A."/>
            <person name="Rast P."/>
            <person name="Oberbeckmann S."/>
            <person name="Bunk B."/>
            <person name="Jeske O."/>
            <person name="Meyerdierks A."/>
            <person name="Storesund J.E."/>
            <person name="Kallscheuer N."/>
            <person name="Luecker S."/>
            <person name="Lage O.M."/>
            <person name="Pohl T."/>
            <person name="Merkel B.J."/>
            <person name="Hornburger P."/>
            <person name="Mueller R.-W."/>
            <person name="Bruemmer F."/>
            <person name="Labrenz M."/>
            <person name="Spormann A.M."/>
            <person name="Op den Camp H."/>
            <person name="Overmann J."/>
            <person name="Amann R."/>
            <person name="Jetten M.S.M."/>
            <person name="Mascher T."/>
            <person name="Medema M.H."/>
            <person name="Devos D.P."/>
            <person name="Kaster A.-K."/>
            <person name="Ovreas L."/>
            <person name="Rohde M."/>
            <person name="Galperin M.Y."/>
            <person name="Jogler C."/>
        </authorList>
    </citation>
    <scope>NUCLEOTIDE SEQUENCE [LARGE SCALE GENOMIC DNA]</scope>
    <source>
        <strain evidence="8 9">TBK1r</strain>
    </source>
</reference>
<feature type="transmembrane region" description="Helical" evidence="6">
    <location>
        <begin position="80"/>
        <end position="98"/>
    </location>
</feature>
<proteinExistence type="predicted"/>
<feature type="domain" description="RDD" evidence="7">
    <location>
        <begin position="35"/>
        <end position="179"/>
    </location>
</feature>
<name>A0ABX5XIS4_9BACT</name>
<dbReference type="Proteomes" id="UP000318081">
    <property type="component" value="Chromosome"/>
</dbReference>
<evidence type="ECO:0000259" key="7">
    <source>
        <dbReference type="Pfam" id="PF06271"/>
    </source>
</evidence>
<dbReference type="InterPro" id="IPR010432">
    <property type="entry name" value="RDD"/>
</dbReference>
<evidence type="ECO:0000256" key="3">
    <source>
        <dbReference type="ARBA" id="ARBA00022692"/>
    </source>
</evidence>
<keyword evidence="3 6" id="KW-0812">Transmembrane</keyword>
<sequence length="188" mass="21092">MNDPSHENDPVNPYAPTDFLSNDAFVDQNAPPELASRLSRLGALIIDGFLMMFIIFPVQIVTDFTARTVTGEVGLLEQLAMSVFGMIVFLILNGYLLITRGQSIGKLAAGIRIVDAETNELISFLRIYVYRYLWTLPFTFTTLIIPGFTDDYLINLVFLVDALMIFRADKRCLHDLIAGSKVVKVHRS</sequence>
<evidence type="ECO:0000313" key="9">
    <source>
        <dbReference type="Proteomes" id="UP000318081"/>
    </source>
</evidence>
<keyword evidence="2" id="KW-1003">Cell membrane</keyword>
<keyword evidence="4 6" id="KW-1133">Transmembrane helix</keyword>
<comment type="subcellular location">
    <subcellularLocation>
        <location evidence="1">Cell membrane</location>
        <topology evidence="1">Multi-pass membrane protein</topology>
    </subcellularLocation>
</comment>
<dbReference type="Pfam" id="PF06271">
    <property type="entry name" value="RDD"/>
    <property type="match status" value="1"/>
</dbReference>
<feature type="transmembrane region" description="Helical" evidence="6">
    <location>
        <begin position="128"/>
        <end position="146"/>
    </location>
</feature>
<evidence type="ECO:0000256" key="4">
    <source>
        <dbReference type="ARBA" id="ARBA00022989"/>
    </source>
</evidence>
<evidence type="ECO:0000256" key="5">
    <source>
        <dbReference type="ARBA" id="ARBA00023136"/>
    </source>
</evidence>
<keyword evidence="5 6" id="KW-0472">Membrane</keyword>
<evidence type="ECO:0000256" key="1">
    <source>
        <dbReference type="ARBA" id="ARBA00004651"/>
    </source>
</evidence>
<organism evidence="8 9">
    <name type="scientific">Stieleria magnilauensis</name>
    <dbReference type="NCBI Taxonomy" id="2527963"/>
    <lineage>
        <taxon>Bacteria</taxon>
        <taxon>Pseudomonadati</taxon>
        <taxon>Planctomycetota</taxon>
        <taxon>Planctomycetia</taxon>
        <taxon>Pirellulales</taxon>
        <taxon>Pirellulaceae</taxon>
        <taxon>Stieleria</taxon>
    </lineage>
</organism>
<dbReference type="RefSeq" id="WP_145207126.1">
    <property type="nucleotide sequence ID" value="NZ_CP036432.1"/>
</dbReference>
<dbReference type="PANTHER" id="PTHR36115:SF6">
    <property type="entry name" value="PROLINE-RICH ANTIGEN HOMOLOG"/>
    <property type="match status" value="1"/>
</dbReference>
<evidence type="ECO:0000256" key="2">
    <source>
        <dbReference type="ARBA" id="ARBA00022475"/>
    </source>
</evidence>